<reference evidence="1" key="2">
    <citation type="journal article" date="2015" name="Fish Shellfish Immunol.">
        <title>Early steps in the European eel (Anguilla anguilla)-Vibrio vulnificus interaction in the gills: Role of the RtxA13 toxin.</title>
        <authorList>
            <person name="Callol A."/>
            <person name="Pajuelo D."/>
            <person name="Ebbesson L."/>
            <person name="Teles M."/>
            <person name="MacKenzie S."/>
            <person name="Amaro C."/>
        </authorList>
    </citation>
    <scope>NUCLEOTIDE SEQUENCE</scope>
</reference>
<proteinExistence type="predicted"/>
<organism evidence="1">
    <name type="scientific">Anguilla anguilla</name>
    <name type="common">European freshwater eel</name>
    <name type="synonym">Muraena anguilla</name>
    <dbReference type="NCBI Taxonomy" id="7936"/>
    <lineage>
        <taxon>Eukaryota</taxon>
        <taxon>Metazoa</taxon>
        <taxon>Chordata</taxon>
        <taxon>Craniata</taxon>
        <taxon>Vertebrata</taxon>
        <taxon>Euteleostomi</taxon>
        <taxon>Actinopterygii</taxon>
        <taxon>Neopterygii</taxon>
        <taxon>Teleostei</taxon>
        <taxon>Anguilliformes</taxon>
        <taxon>Anguillidae</taxon>
        <taxon>Anguilla</taxon>
    </lineage>
</organism>
<reference evidence="1" key="1">
    <citation type="submission" date="2014-11" db="EMBL/GenBank/DDBJ databases">
        <authorList>
            <person name="Amaro Gonzalez C."/>
        </authorList>
    </citation>
    <scope>NUCLEOTIDE SEQUENCE</scope>
</reference>
<evidence type="ECO:0000313" key="1">
    <source>
        <dbReference type="EMBL" id="JAH60102.1"/>
    </source>
</evidence>
<dbReference type="EMBL" id="GBXM01048475">
    <property type="protein sequence ID" value="JAH60102.1"/>
    <property type="molecule type" value="Transcribed_RNA"/>
</dbReference>
<name>A0A0E9U2X7_ANGAN</name>
<dbReference type="AlphaFoldDB" id="A0A0E9U2X7"/>
<protein>
    <submittedName>
        <fullName evidence="1">Uncharacterized protein</fullName>
    </submittedName>
</protein>
<accession>A0A0E9U2X7</accession>
<sequence>MPCTHKQCKETSKRRQFSGAPNHCTEQSQIPLRQPFLITLACLF</sequence>